<evidence type="ECO:0000313" key="2">
    <source>
        <dbReference type="EMBL" id="KYP69516.1"/>
    </source>
</evidence>
<organism evidence="2 3">
    <name type="scientific">Cajanus cajan</name>
    <name type="common">Pigeon pea</name>
    <name type="synonym">Cajanus indicus</name>
    <dbReference type="NCBI Taxonomy" id="3821"/>
    <lineage>
        <taxon>Eukaryota</taxon>
        <taxon>Viridiplantae</taxon>
        <taxon>Streptophyta</taxon>
        <taxon>Embryophyta</taxon>
        <taxon>Tracheophyta</taxon>
        <taxon>Spermatophyta</taxon>
        <taxon>Magnoliopsida</taxon>
        <taxon>eudicotyledons</taxon>
        <taxon>Gunneridae</taxon>
        <taxon>Pentapetalae</taxon>
        <taxon>rosids</taxon>
        <taxon>fabids</taxon>
        <taxon>Fabales</taxon>
        <taxon>Fabaceae</taxon>
        <taxon>Papilionoideae</taxon>
        <taxon>50 kb inversion clade</taxon>
        <taxon>NPAAA clade</taxon>
        <taxon>indigoferoid/millettioid clade</taxon>
        <taxon>Phaseoleae</taxon>
        <taxon>Cajanus</taxon>
    </lineage>
</organism>
<feature type="transmembrane region" description="Helical" evidence="1">
    <location>
        <begin position="179"/>
        <end position="200"/>
    </location>
</feature>
<dbReference type="OMA" id="AMITTEM"/>
<dbReference type="AlphaFoldDB" id="A0A151TRA1"/>
<dbReference type="Proteomes" id="UP000075243">
    <property type="component" value="Chromosome 3"/>
</dbReference>
<protein>
    <submittedName>
        <fullName evidence="2">Uncharacterized protein</fullName>
    </submittedName>
</protein>
<sequence length="215" mass="25092">MKSFQQKGKETEELHQRFKKLELEWQTFKESKPTKVSGYKHTILKPHKRELMFNFQQQESPEEAWKNMTRTKDMAVQEILQERREAIESGKLKGRRLFHSPEEGETEGNVTRSHEVRSMSYYKSEDDNYIRKLSYSSSSSSFCGSDNDQIMEHVTHLTAIITEMEVLSDRRRGNGRSSYVVFFCWIAIILFVIAMCMSLAKSSLGENSNIFIVPT</sequence>
<dbReference type="Gramene" id="C.cajan_08459.t">
    <property type="protein sequence ID" value="C.cajan_08459.t.cds1"/>
    <property type="gene ID" value="C.cajan_08459"/>
</dbReference>
<reference evidence="2 3" key="1">
    <citation type="journal article" date="2012" name="Nat. Biotechnol.">
        <title>Draft genome sequence of pigeonpea (Cajanus cajan), an orphan legume crop of resource-poor farmers.</title>
        <authorList>
            <person name="Varshney R.K."/>
            <person name="Chen W."/>
            <person name="Li Y."/>
            <person name="Bharti A.K."/>
            <person name="Saxena R.K."/>
            <person name="Schlueter J.A."/>
            <person name="Donoghue M.T."/>
            <person name="Azam S."/>
            <person name="Fan G."/>
            <person name="Whaley A.M."/>
            <person name="Farmer A.D."/>
            <person name="Sheridan J."/>
            <person name="Iwata A."/>
            <person name="Tuteja R."/>
            <person name="Penmetsa R.V."/>
            <person name="Wu W."/>
            <person name="Upadhyaya H.D."/>
            <person name="Yang S.P."/>
            <person name="Shah T."/>
            <person name="Saxena K.B."/>
            <person name="Michael T."/>
            <person name="McCombie W.R."/>
            <person name="Yang B."/>
            <person name="Zhang G."/>
            <person name="Yang H."/>
            <person name="Wang J."/>
            <person name="Spillane C."/>
            <person name="Cook D.R."/>
            <person name="May G.D."/>
            <person name="Xu X."/>
            <person name="Jackson S.A."/>
        </authorList>
    </citation>
    <scope>NUCLEOTIDE SEQUENCE [LARGE SCALE GENOMIC DNA]</scope>
    <source>
        <strain evidence="3">cv. Asha</strain>
    </source>
</reference>
<keyword evidence="1" id="KW-1133">Transmembrane helix</keyword>
<keyword evidence="1" id="KW-0472">Membrane</keyword>
<evidence type="ECO:0000256" key="1">
    <source>
        <dbReference type="SAM" id="Phobius"/>
    </source>
</evidence>
<name>A0A151TRA1_CAJCA</name>
<accession>A0A151TRA1</accession>
<proteinExistence type="predicted"/>
<evidence type="ECO:0000313" key="3">
    <source>
        <dbReference type="Proteomes" id="UP000075243"/>
    </source>
</evidence>
<dbReference type="EMBL" id="CM003605">
    <property type="protein sequence ID" value="KYP69516.1"/>
    <property type="molecule type" value="Genomic_DNA"/>
</dbReference>
<gene>
    <name evidence="2" type="ORF">KK1_008707</name>
</gene>
<keyword evidence="1" id="KW-0812">Transmembrane</keyword>
<keyword evidence="3" id="KW-1185">Reference proteome</keyword>